<dbReference type="OrthoDB" id="137309at2157"/>
<feature type="transmembrane region" description="Helical" evidence="1">
    <location>
        <begin position="83"/>
        <end position="105"/>
    </location>
</feature>
<evidence type="ECO:0000256" key="1">
    <source>
        <dbReference type="SAM" id="Phobius"/>
    </source>
</evidence>
<feature type="transmembrane region" description="Helical" evidence="1">
    <location>
        <begin position="252"/>
        <end position="270"/>
    </location>
</feature>
<dbReference type="RefSeq" id="WP_109941246.1">
    <property type="nucleotide sequence ID" value="NZ_CP176366.1"/>
</dbReference>
<keyword evidence="1" id="KW-0812">Transmembrane</keyword>
<gene>
    <name evidence="2" type="ORF">DLD82_11370</name>
</gene>
<dbReference type="AlphaFoldDB" id="A0A2V2N5R5"/>
<keyword evidence="3" id="KW-1185">Reference proteome</keyword>
<comment type="caution">
    <text evidence="2">The sequence shown here is derived from an EMBL/GenBank/DDBJ whole genome shotgun (WGS) entry which is preliminary data.</text>
</comment>
<feature type="transmembrane region" description="Helical" evidence="1">
    <location>
        <begin position="385"/>
        <end position="407"/>
    </location>
</feature>
<proteinExistence type="predicted"/>
<evidence type="ECO:0008006" key="4">
    <source>
        <dbReference type="Google" id="ProtNLM"/>
    </source>
</evidence>
<feature type="transmembrane region" description="Helical" evidence="1">
    <location>
        <begin position="355"/>
        <end position="373"/>
    </location>
</feature>
<feature type="transmembrane region" description="Helical" evidence="1">
    <location>
        <begin position="49"/>
        <end position="71"/>
    </location>
</feature>
<keyword evidence="1" id="KW-1133">Transmembrane helix</keyword>
<dbReference type="Proteomes" id="UP000245934">
    <property type="component" value="Unassembled WGS sequence"/>
</dbReference>
<feature type="transmembrane region" description="Helical" evidence="1">
    <location>
        <begin position="153"/>
        <end position="173"/>
    </location>
</feature>
<feature type="transmembrane region" description="Helical" evidence="1">
    <location>
        <begin position="413"/>
        <end position="434"/>
    </location>
</feature>
<feature type="transmembrane region" description="Helical" evidence="1">
    <location>
        <begin position="230"/>
        <end position="246"/>
    </location>
</feature>
<keyword evidence="1" id="KW-0472">Membrane</keyword>
<name>A0A2V2N5R5_9EURY</name>
<feature type="transmembrane region" description="Helical" evidence="1">
    <location>
        <begin position="12"/>
        <end position="29"/>
    </location>
</feature>
<dbReference type="GeneID" id="97610950"/>
<feature type="transmembrane region" description="Helical" evidence="1">
    <location>
        <begin position="446"/>
        <end position="470"/>
    </location>
</feature>
<evidence type="ECO:0000313" key="3">
    <source>
        <dbReference type="Proteomes" id="UP000245934"/>
    </source>
</evidence>
<organism evidence="2 3">
    <name type="scientific">Methanospirillum stamsii</name>
    <dbReference type="NCBI Taxonomy" id="1277351"/>
    <lineage>
        <taxon>Archaea</taxon>
        <taxon>Methanobacteriati</taxon>
        <taxon>Methanobacteriota</taxon>
        <taxon>Stenosarchaea group</taxon>
        <taxon>Methanomicrobia</taxon>
        <taxon>Methanomicrobiales</taxon>
        <taxon>Methanospirillaceae</taxon>
        <taxon>Methanospirillum</taxon>
    </lineage>
</organism>
<evidence type="ECO:0000313" key="2">
    <source>
        <dbReference type="EMBL" id="PWR73086.1"/>
    </source>
</evidence>
<feature type="transmembrane region" description="Helical" evidence="1">
    <location>
        <begin position="291"/>
        <end position="310"/>
    </location>
</feature>
<reference evidence="2 3" key="1">
    <citation type="submission" date="2018-05" db="EMBL/GenBank/DDBJ databases">
        <title>Draft genome of Methanospirillum stamsii Pt1.</title>
        <authorList>
            <person name="Dueholm M.S."/>
            <person name="Nielsen P.H."/>
            <person name="Bakmann L.F."/>
            <person name="Otzen D.E."/>
        </authorList>
    </citation>
    <scope>NUCLEOTIDE SEQUENCE [LARGE SCALE GENOMIC DNA]</scope>
    <source>
        <strain evidence="2 3">Pt1</strain>
    </source>
</reference>
<dbReference type="EMBL" id="QGMZ01000022">
    <property type="protein sequence ID" value="PWR73086.1"/>
    <property type="molecule type" value="Genomic_DNA"/>
</dbReference>
<feature type="transmembrane region" description="Helical" evidence="1">
    <location>
        <begin position="185"/>
        <end position="202"/>
    </location>
</feature>
<protein>
    <recommendedName>
        <fullName evidence="4">Glycosyltransferase RgtA/B/C/D-like domain-containing protein</fullName>
    </recommendedName>
</protein>
<sequence>MFKNNYVWKDYLLKGILTFLFLIISYALLETWNTPAIGYEASIYQSTPWILWISITFSFIAGSVLIINSILKNGSELSISRKYGFTLVFLSYAIVLSIFMIRGYYMWCIGGDPASHLGWIKEILTTGETPLSLFYPIVHIYISEWVYVSGLDIIILHKIVPFIFELIFILFMYILAKTIFSDRSVADIVFLISCCFVYSYYLRLTPNILANFLLPLIFYLLFRLIKERNAPFTIITVIFLILMPLFHTVATLIILFVFISIFMLILLVYVNDYHFKIINDINILKFHPIKFLFFILIIWWFFWLSLFSIFNHEILSLYKMISFEKDEVWLDSLKNTISATDMYGYNVLEQIIKNIWSQIILCILSLLSLPILLKKLLKDQESYFLVSLAIAFIGIFTLSGLLFFLQFDFTPQRLLFAISLFGTIFAAYFLHYFLKSIFLRPKFFHNLHIPAISVIIILFLLFIGSLFIVYSSPYILTTSWQTTHSEIQGLEYTFSYRDIFTPLTGINVAPGRMAYYMLNPIERKKQNLPRYLKKNILPYHFGYDDAQTLRDIYPNGTDFIIMEIDRSMYRDTLPDMEYLRYSSFEFDRLSMDPGVLLTYSNGGFDYYKVRSD</sequence>
<accession>A0A2V2N5R5</accession>